<keyword evidence="1" id="KW-0472">Membrane</keyword>
<dbReference type="EMBL" id="CT868307">
    <property type="protein sequence ID" value="CAK78419.1"/>
    <property type="molecule type" value="Genomic_DNA"/>
</dbReference>
<organism evidence="2 3">
    <name type="scientific">Paramecium tetraurelia</name>
    <dbReference type="NCBI Taxonomy" id="5888"/>
    <lineage>
        <taxon>Eukaryota</taxon>
        <taxon>Sar</taxon>
        <taxon>Alveolata</taxon>
        <taxon>Ciliophora</taxon>
        <taxon>Intramacronucleata</taxon>
        <taxon>Oligohymenophorea</taxon>
        <taxon>Peniculida</taxon>
        <taxon>Parameciidae</taxon>
        <taxon>Paramecium</taxon>
    </lineage>
</organism>
<dbReference type="AlphaFoldDB" id="A0D5V2"/>
<feature type="transmembrane region" description="Helical" evidence="1">
    <location>
        <begin position="59"/>
        <end position="81"/>
    </location>
</feature>
<feature type="transmembrane region" description="Helical" evidence="1">
    <location>
        <begin position="88"/>
        <end position="111"/>
    </location>
</feature>
<name>A0D5V2_PARTE</name>
<feature type="transmembrane region" description="Helical" evidence="1">
    <location>
        <begin position="21"/>
        <end position="39"/>
    </location>
</feature>
<evidence type="ECO:0008006" key="4">
    <source>
        <dbReference type="Google" id="ProtNLM"/>
    </source>
</evidence>
<evidence type="ECO:0000313" key="3">
    <source>
        <dbReference type="Proteomes" id="UP000000600"/>
    </source>
</evidence>
<keyword evidence="1" id="KW-1133">Transmembrane helix</keyword>
<reference evidence="2 3" key="1">
    <citation type="journal article" date="2006" name="Nature">
        <title>Global trends of whole-genome duplications revealed by the ciliate Paramecium tetraurelia.</title>
        <authorList>
            <consortium name="Genoscope"/>
            <person name="Aury J.-M."/>
            <person name="Jaillon O."/>
            <person name="Duret L."/>
            <person name="Noel B."/>
            <person name="Jubin C."/>
            <person name="Porcel B.M."/>
            <person name="Segurens B."/>
            <person name="Daubin V."/>
            <person name="Anthouard V."/>
            <person name="Aiach N."/>
            <person name="Arnaiz O."/>
            <person name="Billaut A."/>
            <person name="Beisson J."/>
            <person name="Blanc I."/>
            <person name="Bouhouche K."/>
            <person name="Camara F."/>
            <person name="Duharcourt S."/>
            <person name="Guigo R."/>
            <person name="Gogendeau D."/>
            <person name="Katinka M."/>
            <person name="Keller A.-M."/>
            <person name="Kissmehl R."/>
            <person name="Klotz C."/>
            <person name="Koll F."/>
            <person name="Le Moue A."/>
            <person name="Lepere C."/>
            <person name="Malinsky S."/>
            <person name="Nowacki M."/>
            <person name="Nowak J.K."/>
            <person name="Plattner H."/>
            <person name="Poulain J."/>
            <person name="Ruiz F."/>
            <person name="Serrano V."/>
            <person name="Zagulski M."/>
            <person name="Dessen P."/>
            <person name="Betermier M."/>
            <person name="Weissenbach J."/>
            <person name="Scarpelli C."/>
            <person name="Schachter V."/>
            <person name="Sperling L."/>
            <person name="Meyer E."/>
            <person name="Cohen J."/>
            <person name="Wincker P."/>
        </authorList>
    </citation>
    <scope>NUCLEOTIDE SEQUENCE [LARGE SCALE GENOMIC DNA]</scope>
    <source>
        <strain evidence="2 3">Stock d4-2</strain>
    </source>
</reference>
<dbReference type="HOGENOM" id="CLU_1716785_0_0_1"/>
<evidence type="ECO:0000313" key="2">
    <source>
        <dbReference type="EMBL" id="CAK78419.1"/>
    </source>
</evidence>
<keyword evidence="3" id="KW-1185">Reference proteome</keyword>
<protein>
    <recommendedName>
        <fullName evidence="4">Transmembrane protein</fullName>
    </recommendedName>
</protein>
<dbReference type="InParanoid" id="A0D5V2"/>
<gene>
    <name evidence="2" type="ORF">GSPATT00013849001</name>
</gene>
<evidence type="ECO:0000256" key="1">
    <source>
        <dbReference type="SAM" id="Phobius"/>
    </source>
</evidence>
<sequence length="153" mass="18740">MYLLDKNYINQAKKQKKYQLILSKFFNIQVFLHHYFYVIQVKMNLFNVRLFHNDGFQTFSIIVLIIQGFSQLSFLSIYCYFPNILKKIILILYFISFYVSISLTYKLIILFHQLQIFLYYQQFIFAQIQIIQELKFNLKYICSIKQLFFIQIN</sequence>
<dbReference type="RefSeq" id="XP_001445816.1">
    <property type="nucleotide sequence ID" value="XM_001445779.1"/>
</dbReference>
<keyword evidence="1" id="KW-0812">Transmembrane</keyword>
<dbReference type="GeneID" id="5031600"/>
<dbReference type="Proteomes" id="UP000000600">
    <property type="component" value="Unassembled WGS sequence"/>
</dbReference>
<dbReference type="KEGG" id="ptm:GSPATT00013849001"/>
<accession>A0D5V2</accession>
<proteinExistence type="predicted"/>